<protein>
    <submittedName>
        <fullName evidence="1">Stage III sporulation protein AD</fullName>
    </submittedName>
</protein>
<comment type="caution">
    <text evidence="1">The sequence shown here is derived from an EMBL/GenBank/DDBJ whole genome shotgun (WGS) entry which is preliminary data.</text>
</comment>
<evidence type="ECO:0000313" key="1">
    <source>
        <dbReference type="EMBL" id="HIR40210.1"/>
    </source>
</evidence>
<dbReference type="Pfam" id="PF06686">
    <property type="entry name" value="SpoIIIAC"/>
    <property type="match status" value="2"/>
</dbReference>
<reference evidence="1" key="1">
    <citation type="submission" date="2020-10" db="EMBL/GenBank/DDBJ databases">
        <authorList>
            <person name="Gilroy R."/>
        </authorList>
    </citation>
    <scope>NUCLEOTIDE SEQUENCE</scope>
    <source>
        <strain evidence="1">CHK184-25365</strain>
    </source>
</reference>
<sequence length="129" mass="13410">MLLQLVGIGLAGGMICLLFKQTRPELVLPTSLAVGAIMLWVVLGELSPAVAQLQGWLEQTGAGEYAGMLLKSLGICYLAQLAADSCRDAGQSAIASKIILGARVAVLLLALPLFEEILTLCLGLMGGET</sequence>
<dbReference type="AlphaFoldDB" id="A0A9D1AHL1"/>
<accession>A0A9D1AHL1</accession>
<evidence type="ECO:0000313" key="2">
    <source>
        <dbReference type="Proteomes" id="UP000886749"/>
    </source>
</evidence>
<reference evidence="1" key="2">
    <citation type="journal article" date="2021" name="PeerJ">
        <title>Extensive microbial diversity within the chicken gut microbiome revealed by metagenomics and culture.</title>
        <authorList>
            <person name="Gilroy R."/>
            <person name="Ravi A."/>
            <person name="Getino M."/>
            <person name="Pursley I."/>
            <person name="Horton D.L."/>
            <person name="Alikhan N.F."/>
            <person name="Baker D."/>
            <person name="Gharbi K."/>
            <person name="Hall N."/>
            <person name="Watson M."/>
            <person name="Adriaenssens E.M."/>
            <person name="Foster-Nyarko E."/>
            <person name="Jarju S."/>
            <person name="Secka A."/>
            <person name="Antonio M."/>
            <person name="Oren A."/>
            <person name="Chaudhuri R.R."/>
            <person name="La Ragione R."/>
            <person name="Hildebrand F."/>
            <person name="Pallen M.J."/>
        </authorList>
    </citation>
    <scope>NUCLEOTIDE SEQUENCE</scope>
    <source>
        <strain evidence="1">CHK184-25365</strain>
    </source>
</reference>
<dbReference type="InterPro" id="IPR025664">
    <property type="entry name" value="Spore_III_AC/AD"/>
</dbReference>
<dbReference type="EMBL" id="DVGY01000003">
    <property type="protein sequence ID" value="HIR40210.1"/>
    <property type="molecule type" value="Genomic_DNA"/>
</dbReference>
<proteinExistence type="predicted"/>
<dbReference type="Proteomes" id="UP000886749">
    <property type="component" value="Unassembled WGS sequence"/>
</dbReference>
<name>A0A9D1AHL1_9FIRM</name>
<organism evidence="1 2">
    <name type="scientific">Candidatus Egerieicola pullicola</name>
    <dbReference type="NCBI Taxonomy" id="2840775"/>
    <lineage>
        <taxon>Bacteria</taxon>
        <taxon>Bacillati</taxon>
        <taxon>Bacillota</taxon>
        <taxon>Clostridia</taxon>
        <taxon>Eubacteriales</taxon>
        <taxon>Oscillospiraceae</taxon>
        <taxon>Oscillospiraceae incertae sedis</taxon>
        <taxon>Candidatus Egerieicola</taxon>
    </lineage>
</organism>
<gene>
    <name evidence="1" type="ORF">IAB36_00060</name>
</gene>